<evidence type="ECO:0000313" key="2">
    <source>
        <dbReference type="Proteomes" id="UP000829398"/>
    </source>
</evidence>
<gene>
    <name evidence="1" type="ORF">KPL71_008216</name>
</gene>
<dbReference type="Proteomes" id="UP000829398">
    <property type="component" value="Chromosome 3"/>
</dbReference>
<accession>A0ACB8M4J0</accession>
<proteinExistence type="predicted"/>
<comment type="caution">
    <text evidence="1">The sequence shown here is derived from an EMBL/GenBank/DDBJ whole genome shotgun (WGS) entry which is preliminary data.</text>
</comment>
<name>A0ACB8M4J0_CITSI</name>
<dbReference type="EMBL" id="CM039172">
    <property type="protein sequence ID" value="KAH9780782.1"/>
    <property type="molecule type" value="Genomic_DNA"/>
</dbReference>
<evidence type="ECO:0000313" key="1">
    <source>
        <dbReference type="EMBL" id="KAH9780782.1"/>
    </source>
</evidence>
<sequence>MGRGDRKQKKWLDDVAIHQDGNIGVTTVGSSNQSYGFTTYFKEQVKRLKASDENLIVSQELRKKLGDSYKSLPPDEKAKYTKPLNVSDYDAQTDTDGQLQTKMDKQILDTQCAPDRFSDLVQAFNHVLVLNNQHIKLNAKMFSDIMGVHDGGLSVSLSGQLENIATLRETFKCTGRGIAIKTLEDFIKQLDGFGNDFKVAFMLFALATVLCPSSATLISASFLHPLVDTNAIKEHNWASFCYSRLVMAISKFKSNESAHLGGCLLFLQVGHLYCVIRVCMRTFEGVGLSAQVPVDIAELVERITEQSESIQFLTTSFNRLNSIVLDLVIAVKQSFTQSQKADSESKPIHHAPIKENIVPPPSVNPKTNDENPTIDDFFKDTVHPPLDVYNDLGNMISEDRNPIEVETFLNDDVVLSANGAPNEANVETNMEALNSDKSMHALIADNLVK</sequence>
<organism evidence="1 2">
    <name type="scientific">Citrus sinensis</name>
    <name type="common">Sweet orange</name>
    <name type="synonym">Citrus aurantium var. sinensis</name>
    <dbReference type="NCBI Taxonomy" id="2711"/>
    <lineage>
        <taxon>Eukaryota</taxon>
        <taxon>Viridiplantae</taxon>
        <taxon>Streptophyta</taxon>
        <taxon>Embryophyta</taxon>
        <taxon>Tracheophyta</taxon>
        <taxon>Spermatophyta</taxon>
        <taxon>Magnoliopsida</taxon>
        <taxon>eudicotyledons</taxon>
        <taxon>Gunneridae</taxon>
        <taxon>Pentapetalae</taxon>
        <taxon>rosids</taxon>
        <taxon>malvids</taxon>
        <taxon>Sapindales</taxon>
        <taxon>Rutaceae</taxon>
        <taxon>Aurantioideae</taxon>
        <taxon>Citrus</taxon>
    </lineage>
</organism>
<protein>
    <submittedName>
        <fullName evidence="1">Uncharacterized protein</fullName>
    </submittedName>
</protein>
<keyword evidence="2" id="KW-1185">Reference proteome</keyword>
<reference evidence="2" key="1">
    <citation type="journal article" date="2023" name="Hortic. Res.">
        <title>A chromosome-level phased genome enabling allele-level studies in sweet orange: a case study on citrus Huanglongbing tolerance.</title>
        <authorList>
            <person name="Wu B."/>
            <person name="Yu Q."/>
            <person name="Deng Z."/>
            <person name="Duan Y."/>
            <person name="Luo F."/>
            <person name="Gmitter F. Jr."/>
        </authorList>
    </citation>
    <scope>NUCLEOTIDE SEQUENCE [LARGE SCALE GENOMIC DNA]</scope>
    <source>
        <strain evidence="2">cv. Valencia</strain>
    </source>
</reference>